<keyword evidence="3" id="KW-1003">Cell membrane</keyword>
<dbReference type="EMBL" id="OX459125">
    <property type="protein sequence ID" value="CAI9116349.1"/>
    <property type="molecule type" value="Genomic_DNA"/>
</dbReference>
<feature type="compositionally biased region" description="Low complexity" evidence="9">
    <location>
        <begin position="207"/>
        <end position="218"/>
    </location>
</feature>
<evidence type="ECO:0000313" key="13">
    <source>
        <dbReference type="Proteomes" id="UP001161247"/>
    </source>
</evidence>
<evidence type="ECO:0000256" key="2">
    <source>
        <dbReference type="ARBA" id="ARBA00009748"/>
    </source>
</evidence>
<comment type="subcellular location">
    <subcellularLocation>
        <location evidence="1">Cell membrane</location>
        <topology evidence="1">Lipid-anchor</topology>
        <topology evidence="1">GPI-anchor</topology>
    </subcellularLocation>
</comment>
<keyword evidence="5 10" id="KW-0732">Signal</keyword>
<dbReference type="InterPro" id="IPR043325">
    <property type="entry name" value="LTSS"/>
</dbReference>
<dbReference type="SUPFAM" id="SSF47699">
    <property type="entry name" value="Bifunctional inhibitor/lipid-transfer protein/seed storage 2S albumin"/>
    <property type="match status" value="1"/>
</dbReference>
<evidence type="ECO:0000256" key="5">
    <source>
        <dbReference type="ARBA" id="ARBA00022729"/>
    </source>
</evidence>
<evidence type="ECO:0000256" key="3">
    <source>
        <dbReference type="ARBA" id="ARBA00022475"/>
    </source>
</evidence>
<dbReference type="Pfam" id="PF14368">
    <property type="entry name" value="LTP_2"/>
    <property type="match status" value="1"/>
</dbReference>
<evidence type="ECO:0000256" key="10">
    <source>
        <dbReference type="SAM" id="SignalP"/>
    </source>
</evidence>
<dbReference type="Proteomes" id="UP001161247">
    <property type="component" value="Chromosome 8"/>
</dbReference>
<feature type="chain" id="PRO_5043796561" evidence="10">
    <location>
        <begin position="19"/>
        <end position="243"/>
    </location>
</feature>
<evidence type="ECO:0000313" key="12">
    <source>
        <dbReference type="EMBL" id="CAI9116349.1"/>
    </source>
</evidence>
<proteinExistence type="inferred from homology"/>
<sequence>MKLLLCIASLLLIGVADGTSRNDAISEEAADTSCTTVGLKMMDCTGYLNAGSKTNKPDQACCTALKTVLSINATCVCAAVHAAAIYGINLNMSRVPGLPKLCHVNNLPPAAQCNISVAPTPSPSVPTPSPSVPTPSPATPQPSVPVKPPTKPPTTAPPPSSPSPSMPTPAPPSQTPTAPPPTTPAAPVPTTPTSPAPTTPSSPAPATPTTQAPAQSPKSNSGISIAPLGLISAVVAPFLVPLF</sequence>
<evidence type="ECO:0000256" key="1">
    <source>
        <dbReference type="ARBA" id="ARBA00004609"/>
    </source>
</evidence>
<dbReference type="PANTHER" id="PTHR33044">
    <property type="entry name" value="BIFUNCTIONAL INHIBITOR/LIPID-TRANSFER PROTEIN/SEED STORAGE 2S ALBUMIN SUPERFAMILY PROTEIN-RELATED"/>
    <property type="match status" value="1"/>
</dbReference>
<keyword evidence="8" id="KW-0449">Lipoprotein</keyword>
<feature type="region of interest" description="Disordered" evidence="9">
    <location>
        <begin position="118"/>
        <end position="224"/>
    </location>
</feature>
<reference evidence="12" key="1">
    <citation type="submission" date="2023-03" db="EMBL/GenBank/DDBJ databases">
        <authorList>
            <person name="Julca I."/>
        </authorList>
    </citation>
    <scope>NUCLEOTIDE SEQUENCE</scope>
</reference>
<dbReference type="GO" id="GO:0005886">
    <property type="term" value="C:plasma membrane"/>
    <property type="evidence" value="ECO:0007669"/>
    <property type="project" value="UniProtKB-SubCell"/>
</dbReference>
<feature type="compositionally biased region" description="Pro residues" evidence="9">
    <location>
        <begin position="120"/>
        <end position="206"/>
    </location>
</feature>
<evidence type="ECO:0000256" key="7">
    <source>
        <dbReference type="ARBA" id="ARBA00023180"/>
    </source>
</evidence>
<comment type="similarity">
    <text evidence="2">Belongs to the plant LTP family.</text>
</comment>
<gene>
    <name evidence="12" type="ORF">OLC1_LOCUS22671</name>
</gene>
<dbReference type="InterPro" id="IPR016140">
    <property type="entry name" value="Bifunc_inhib/LTP/seed_store"/>
</dbReference>
<organism evidence="12 13">
    <name type="scientific">Oldenlandia corymbosa var. corymbosa</name>
    <dbReference type="NCBI Taxonomy" id="529605"/>
    <lineage>
        <taxon>Eukaryota</taxon>
        <taxon>Viridiplantae</taxon>
        <taxon>Streptophyta</taxon>
        <taxon>Embryophyta</taxon>
        <taxon>Tracheophyta</taxon>
        <taxon>Spermatophyta</taxon>
        <taxon>Magnoliopsida</taxon>
        <taxon>eudicotyledons</taxon>
        <taxon>Gunneridae</taxon>
        <taxon>Pentapetalae</taxon>
        <taxon>asterids</taxon>
        <taxon>lamiids</taxon>
        <taxon>Gentianales</taxon>
        <taxon>Rubiaceae</taxon>
        <taxon>Rubioideae</taxon>
        <taxon>Spermacoceae</taxon>
        <taxon>Hedyotis-Oldenlandia complex</taxon>
        <taxon>Oldenlandia</taxon>
    </lineage>
</organism>
<keyword evidence="7" id="KW-0325">Glycoprotein</keyword>
<dbReference type="Gene3D" id="1.10.110.10">
    <property type="entry name" value="Plant lipid-transfer and hydrophobic proteins"/>
    <property type="match status" value="1"/>
</dbReference>
<feature type="signal peptide" evidence="10">
    <location>
        <begin position="1"/>
        <end position="18"/>
    </location>
</feature>
<keyword evidence="4" id="KW-0472">Membrane</keyword>
<keyword evidence="13" id="KW-1185">Reference proteome</keyword>
<dbReference type="GO" id="GO:0098552">
    <property type="term" value="C:side of membrane"/>
    <property type="evidence" value="ECO:0007669"/>
    <property type="project" value="UniProtKB-KW"/>
</dbReference>
<keyword evidence="4" id="KW-0336">GPI-anchor</keyword>
<dbReference type="InterPro" id="IPR036312">
    <property type="entry name" value="Bifun_inhib/LTP/seed_sf"/>
</dbReference>
<name>A0AAV1E9I0_OLDCO</name>
<evidence type="ECO:0000256" key="8">
    <source>
        <dbReference type="ARBA" id="ARBA00023288"/>
    </source>
</evidence>
<feature type="domain" description="Bifunctional inhibitor/plant lipid transfer protein/seed storage helical" evidence="11">
    <location>
        <begin position="34"/>
        <end position="113"/>
    </location>
</feature>
<dbReference type="SMART" id="SM00499">
    <property type="entry name" value="AAI"/>
    <property type="match status" value="1"/>
</dbReference>
<accession>A0AAV1E9I0</accession>
<keyword evidence="6" id="KW-1015">Disulfide bond</keyword>
<evidence type="ECO:0000256" key="6">
    <source>
        <dbReference type="ARBA" id="ARBA00023157"/>
    </source>
</evidence>
<evidence type="ECO:0000256" key="4">
    <source>
        <dbReference type="ARBA" id="ARBA00022622"/>
    </source>
</evidence>
<dbReference type="PRINTS" id="PR01217">
    <property type="entry name" value="PRICHEXTENSN"/>
</dbReference>
<evidence type="ECO:0000259" key="11">
    <source>
        <dbReference type="SMART" id="SM00499"/>
    </source>
</evidence>
<dbReference type="AlphaFoldDB" id="A0AAV1E9I0"/>
<protein>
    <submittedName>
        <fullName evidence="12">OLC1v1017469C1</fullName>
    </submittedName>
</protein>
<evidence type="ECO:0000256" key="9">
    <source>
        <dbReference type="SAM" id="MobiDB-lite"/>
    </source>
</evidence>